<gene>
    <name evidence="1" type="ORF">KQ910_08480</name>
</gene>
<protein>
    <recommendedName>
        <fullName evidence="3">Peptidase S1 domain-containing protein</fullName>
    </recommendedName>
</protein>
<name>A0ABS6IJ59_9HYPH</name>
<comment type="caution">
    <text evidence="1">The sequence shown here is derived from an EMBL/GenBank/DDBJ whole genome shotgun (WGS) entry which is preliminary data.</text>
</comment>
<sequence>MKLMQCVVPVLKDDERGVPRAVGSCVLLEIAEQYFLLSAAHVLDETASSTLYLPGRNKLIAITGHKICSVAPNGDRDLDWIDVGYVCLTKQEAEEVSTQFFFLPVAFVDTDDMASPGSHYIFSGYPATAVTRRYQANVFDGQVHTFVGRNSPYQTYWKAGTNFLANVVVGFQAKKAKDQLGKIVRPKDRQGMSGGGIWVSSGSNLMRNIPTLRLCGIGIEHQSKNQCLVGTRLFVLLEMIRRDFPHLSNAIPTSAVLAIIPTWAQEGEIHAANQFSRTRLPHRTRM</sequence>
<keyword evidence="2" id="KW-1185">Reference proteome</keyword>
<dbReference type="Proteomes" id="UP000727907">
    <property type="component" value="Unassembled WGS sequence"/>
</dbReference>
<proteinExistence type="predicted"/>
<reference evidence="1 2" key="1">
    <citation type="submission" date="2021-06" db="EMBL/GenBank/DDBJ databases">
        <authorList>
            <person name="Lee D.H."/>
        </authorList>
    </citation>
    <scope>NUCLEOTIDE SEQUENCE [LARGE SCALE GENOMIC DNA]</scope>
    <source>
        <strain evidence="1 2">MMS21-HV4-11</strain>
    </source>
</reference>
<evidence type="ECO:0000313" key="2">
    <source>
        <dbReference type="Proteomes" id="UP000727907"/>
    </source>
</evidence>
<evidence type="ECO:0008006" key="3">
    <source>
        <dbReference type="Google" id="ProtNLM"/>
    </source>
</evidence>
<organism evidence="1 2">
    <name type="scientific">Reyranella humidisoli</name>
    <dbReference type="NCBI Taxonomy" id="2849149"/>
    <lineage>
        <taxon>Bacteria</taxon>
        <taxon>Pseudomonadati</taxon>
        <taxon>Pseudomonadota</taxon>
        <taxon>Alphaproteobacteria</taxon>
        <taxon>Hyphomicrobiales</taxon>
        <taxon>Reyranellaceae</taxon>
        <taxon>Reyranella</taxon>
    </lineage>
</organism>
<evidence type="ECO:0000313" key="1">
    <source>
        <dbReference type="EMBL" id="MBU8873797.1"/>
    </source>
</evidence>
<dbReference type="RefSeq" id="WP_216958294.1">
    <property type="nucleotide sequence ID" value="NZ_JAHOPB010000001.1"/>
</dbReference>
<accession>A0ABS6IJ59</accession>
<dbReference type="EMBL" id="JAHOPB010000001">
    <property type="protein sequence ID" value="MBU8873797.1"/>
    <property type="molecule type" value="Genomic_DNA"/>
</dbReference>